<dbReference type="PANTHER" id="PTHR43798:SF33">
    <property type="entry name" value="HYDROLASE, PUTATIVE (AFU_ORTHOLOGUE AFUA_2G14860)-RELATED"/>
    <property type="match status" value="1"/>
</dbReference>
<keyword evidence="2 4" id="KW-0378">Hydrolase</keyword>
<dbReference type="Pfam" id="PF00561">
    <property type="entry name" value="Abhydrolase_1"/>
    <property type="match status" value="1"/>
</dbReference>
<dbReference type="OrthoDB" id="5380819at2"/>
<name>F0Q5K0_PARA1</name>
<sequence>MERREQVMSLQGLRFHLTEWGSPAARPVVMLHGIRGYAETFAGLAAALQPDFRVIAFDQRGRGQTDWDPAGNYYTDTYVADLEGIVDALGLDAFDLLGHSMGGMNAIVYAGRHRERVRRLVIEDAGPGAFDASEGATRIRRELAMTPASFPDWEAAADFMRALRPTVTEEARLQRLQSMLSPLPQGGFTWRYDHAGITATRLHPDPTRAVDLEASLRAIACPTLVVRGGRSDYLQPAMAERMRALNPRIEAIEIPDAGHYIHDDQSALFAQAVAGFLRSAAVREAA</sequence>
<dbReference type="AlphaFoldDB" id="F0Q5K0"/>
<evidence type="ECO:0000259" key="3">
    <source>
        <dbReference type="Pfam" id="PF00561"/>
    </source>
</evidence>
<comment type="similarity">
    <text evidence="1">Belongs to the peptidase S33 family.</text>
</comment>
<dbReference type="InterPro" id="IPR002410">
    <property type="entry name" value="Peptidase_S33"/>
</dbReference>
<dbReference type="InterPro" id="IPR050266">
    <property type="entry name" value="AB_hydrolase_sf"/>
</dbReference>
<evidence type="ECO:0000256" key="2">
    <source>
        <dbReference type="ARBA" id="ARBA00022801"/>
    </source>
</evidence>
<organism evidence="4 5">
    <name type="scientific">Paracidovorax avenae (strain ATCC 19860 / DSM 7227 / CCUG 15838 / JCM 20985 / LMG 2117 / NCPPB 1011)</name>
    <name type="common">Acidovorax avenae</name>
    <dbReference type="NCBI Taxonomy" id="643561"/>
    <lineage>
        <taxon>Bacteria</taxon>
        <taxon>Pseudomonadati</taxon>
        <taxon>Pseudomonadota</taxon>
        <taxon>Betaproteobacteria</taxon>
        <taxon>Burkholderiales</taxon>
        <taxon>Comamonadaceae</taxon>
        <taxon>Paracidovorax</taxon>
    </lineage>
</organism>
<dbReference type="InterPro" id="IPR000073">
    <property type="entry name" value="AB_hydrolase_1"/>
</dbReference>
<keyword evidence="5" id="KW-1185">Reference proteome</keyword>
<accession>F0Q5K0</accession>
<protein>
    <submittedName>
        <fullName evidence="4">Alpha/beta hydrolase fold protein</fullName>
    </submittedName>
</protein>
<dbReference type="SUPFAM" id="SSF53474">
    <property type="entry name" value="alpha/beta-Hydrolases"/>
    <property type="match status" value="1"/>
</dbReference>
<dbReference type="GO" id="GO:0006508">
    <property type="term" value="P:proteolysis"/>
    <property type="evidence" value="ECO:0007669"/>
    <property type="project" value="InterPro"/>
</dbReference>
<dbReference type="GeneID" id="34238353"/>
<dbReference type="KEGG" id="aaa:Acav_1710"/>
<dbReference type="GO" id="GO:0008233">
    <property type="term" value="F:peptidase activity"/>
    <property type="evidence" value="ECO:0007669"/>
    <property type="project" value="InterPro"/>
</dbReference>
<reference evidence="4" key="1">
    <citation type="submission" date="2011-02" db="EMBL/GenBank/DDBJ databases">
        <title>Complete sequence of Acidovorax avenae subsp. avenae ATCC 19860.</title>
        <authorList>
            <consortium name="US DOE Joint Genome Institute"/>
            <person name="Lucas S."/>
            <person name="Copeland A."/>
            <person name="Lapidus A."/>
            <person name="Cheng J.-F."/>
            <person name="Goodwin L."/>
            <person name="Pitluck S."/>
            <person name="Chertkov O."/>
            <person name="Held B."/>
            <person name="Detter J.C."/>
            <person name="Han C."/>
            <person name="Tapia R."/>
            <person name="Land M."/>
            <person name="Hauser L."/>
            <person name="Kyrpides N."/>
            <person name="Ivanova N."/>
            <person name="Ovchinnikova G."/>
            <person name="Pagani I."/>
            <person name="Gordon S."/>
            <person name="Woyke T."/>
        </authorList>
    </citation>
    <scope>NUCLEOTIDE SEQUENCE</scope>
    <source>
        <strain evidence="4">ATCC 19860</strain>
    </source>
</reference>
<evidence type="ECO:0000313" key="4">
    <source>
        <dbReference type="EMBL" id="ADX45628.1"/>
    </source>
</evidence>
<evidence type="ECO:0000313" key="5">
    <source>
        <dbReference type="Proteomes" id="UP000002482"/>
    </source>
</evidence>
<dbReference type="PANTHER" id="PTHR43798">
    <property type="entry name" value="MONOACYLGLYCEROL LIPASE"/>
    <property type="match status" value="1"/>
</dbReference>
<dbReference type="GO" id="GO:0016020">
    <property type="term" value="C:membrane"/>
    <property type="evidence" value="ECO:0007669"/>
    <property type="project" value="TreeGrafter"/>
</dbReference>
<gene>
    <name evidence="4" type="ordered locus">Acav_1710</name>
</gene>
<dbReference type="HOGENOM" id="CLU_020336_50_4_4"/>
<feature type="domain" description="AB hydrolase-1" evidence="3">
    <location>
        <begin position="27"/>
        <end position="264"/>
    </location>
</feature>
<dbReference type="RefSeq" id="WP_013594147.1">
    <property type="nucleotide sequence ID" value="NC_015138.1"/>
</dbReference>
<dbReference type="Gene3D" id="3.40.50.1820">
    <property type="entry name" value="alpha/beta hydrolase"/>
    <property type="match status" value="1"/>
</dbReference>
<dbReference type="Proteomes" id="UP000002482">
    <property type="component" value="Chromosome"/>
</dbReference>
<dbReference type="EMBL" id="CP002521">
    <property type="protein sequence ID" value="ADX45628.1"/>
    <property type="molecule type" value="Genomic_DNA"/>
</dbReference>
<proteinExistence type="inferred from homology"/>
<dbReference type="PRINTS" id="PR00111">
    <property type="entry name" value="ABHYDROLASE"/>
</dbReference>
<dbReference type="InterPro" id="IPR029058">
    <property type="entry name" value="AB_hydrolase_fold"/>
</dbReference>
<evidence type="ECO:0000256" key="1">
    <source>
        <dbReference type="ARBA" id="ARBA00010088"/>
    </source>
</evidence>
<dbReference type="PRINTS" id="PR00793">
    <property type="entry name" value="PROAMNOPTASE"/>
</dbReference>